<evidence type="ECO:0000256" key="1">
    <source>
        <dbReference type="SAM" id="MobiDB-lite"/>
    </source>
</evidence>
<reference evidence="3" key="1">
    <citation type="submission" date="2019-07" db="EMBL/GenBank/DDBJ databases">
        <title>Annotation for the trematode Paragonimus miyazaki's.</title>
        <authorList>
            <person name="Choi Y.-J."/>
        </authorList>
    </citation>
    <scope>NUCLEOTIDE SEQUENCE</scope>
    <source>
        <strain evidence="3">Japan</strain>
    </source>
</reference>
<evidence type="ECO:0000313" key="3">
    <source>
        <dbReference type="EMBL" id="KAF7256495.1"/>
    </source>
</evidence>
<dbReference type="InterPro" id="IPR036179">
    <property type="entry name" value="Ig-like_dom_sf"/>
</dbReference>
<evidence type="ECO:0000313" key="4">
    <source>
        <dbReference type="Proteomes" id="UP000822476"/>
    </source>
</evidence>
<organism evidence="3 4">
    <name type="scientific">Paragonimus skrjabini miyazakii</name>
    <dbReference type="NCBI Taxonomy" id="59628"/>
    <lineage>
        <taxon>Eukaryota</taxon>
        <taxon>Metazoa</taxon>
        <taxon>Spiralia</taxon>
        <taxon>Lophotrochozoa</taxon>
        <taxon>Platyhelminthes</taxon>
        <taxon>Trematoda</taxon>
        <taxon>Digenea</taxon>
        <taxon>Plagiorchiida</taxon>
        <taxon>Troglotremata</taxon>
        <taxon>Troglotrematidae</taxon>
        <taxon>Paragonimus</taxon>
    </lineage>
</organism>
<feature type="region of interest" description="Disordered" evidence="1">
    <location>
        <begin position="129"/>
        <end position="150"/>
    </location>
</feature>
<dbReference type="PROSITE" id="PS50835">
    <property type="entry name" value="IG_LIKE"/>
    <property type="match status" value="1"/>
</dbReference>
<gene>
    <name evidence="3" type="ORF">EG68_05902</name>
</gene>
<proteinExistence type="predicted"/>
<accession>A0A8S9YNL9</accession>
<evidence type="ECO:0000259" key="2">
    <source>
        <dbReference type="PROSITE" id="PS50835"/>
    </source>
</evidence>
<comment type="caution">
    <text evidence="3">The sequence shown here is derived from an EMBL/GenBank/DDBJ whole genome shotgun (WGS) entry which is preliminary data.</text>
</comment>
<protein>
    <recommendedName>
        <fullName evidence="2">Ig-like domain-containing protein</fullName>
    </recommendedName>
</protein>
<dbReference type="Proteomes" id="UP000822476">
    <property type="component" value="Unassembled WGS sequence"/>
</dbReference>
<feature type="non-terminal residue" evidence="3">
    <location>
        <position position="1"/>
    </location>
</feature>
<feature type="domain" description="Ig-like" evidence="2">
    <location>
        <begin position="1174"/>
        <end position="1283"/>
    </location>
</feature>
<dbReference type="EMBL" id="JTDE01003072">
    <property type="protein sequence ID" value="KAF7256495.1"/>
    <property type="molecule type" value="Genomic_DNA"/>
</dbReference>
<dbReference type="SUPFAM" id="SSF48726">
    <property type="entry name" value="Immunoglobulin"/>
    <property type="match status" value="1"/>
</dbReference>
<keyword evidence="4" id="KW-1185">Reference proteome</keyword>
<dbReference type="OrthoDB" id="6251461at2759"/>
<sequence length="1626" mass="185128">MGWFEVKNEMHGAKFYCLVQDKQSEQEGLRKLSELPKETDTVKLSAALSGAKLTTDCPSAPVIEMDPNMDSTMQPQGSRLNVKCEMVATSRLLPLKFYYLTHKYSIVLCTFTEKLDITQVSSFKRDLPCHQSLPEDENNRNQPKLKHPHLLPRGANLTDLNYFTSLEFKPGISVPGGLRRGHVIMQCTFAHSSRLLDTNVTTGLLLTEPVIKQPERLLAPHALHYDCLFPIQEKVIHVTLHRLVHTDWLSYDLSVSTCLLVKRQARKKWIVLDDDRQITPHLLGPWRLTASKMSTFVLTNPQPTQSVAITLLSTTEFDAAQYYCSGLTENGTTIVTDILTKINVGRMKEIALGYRMIGSDETWKRTPHGLLIRQVIHIKCLVWTTNPEGRYIENFVLMPNEDPIAISRRNNTELQNKTNIVLRQIDLLSTIRQVGVLNEYHCLLEDGETRKNRTIARMTVDCRSPTLEWEPFGRESYGATDILVCIVHDGCDQVRFHWVWMAGPIPQLTPQADEMATRISSTHSTLPLMTIPRSGHYVFRCTATCACPEGPKSNSVLATFYFGFKNRTQLEADRLSAPIKAYDEFDAEDYEVSKMTKKGLQEVEEDIEVPQGLTHVQLDGTAVGVEEESDSAKPSDYLQGFDVLDSGPISSDISASPDEVRMLALDRRGILRKQGIAAEVHALAPDLTLLDAKTYETNRQVQPFADVNELHHQLPVYQEPDIMETHTLRKRSDEDLTVRDGKDYPPARTKVETNALDKHIYQTPYPLGQGMLPDNQLALDAPDDEVGLAEELRTNAYLDLLGKRKDASKYQTLLLDYQAGRPEAVLLGKLKEPLLWLKELPVDRTSDIETSLTQRILKKDTAHSEHVDVLRWLKKMPDSLLATERPEQVASDYPDYDRLTPEKAVELLKGQRRRLSPSINNRLLERVRAAEQRKEGGTKFLHMQELTSTLTSDQSQTSVMFHGRTEYMSVREDTGKPLDHKTYQADSRARFLSLFAQDKPEEDFEDARHRYGDHSPFHVKRLKADDLKPSVSTSALKTVADWAFDKTTRTYERTDLDKFFTPTNLDFDKLRSFRRNDVLVPDRDKYVTERNRWNAPVLLSVVDFPAVDQLKDTGHIWSKEAPIEGVVVQPGTWTTHFARLHDISRTDVHDELMSSAQVKDEVTLDPTLIILPGTVTIRCPRLDTTMRSGYQPMKMTWIRLSAVGNVDPSTREEIVQFSFTEHEIRQLSNRNQLENRTFVYPPHKWSDSHTLDIVSLVPEDHGFYACITTVESGRAQPNLVNITKVSRRPLCLMPAVYAPNITVQLLGNETTHQTSNTSCLKVGDQVAIRCDAIAYQFFCERADSRTNGYRLVGTSLELYVHKPVQDRLFHTVSVRSNLLETQFSRVLSSNISRIWRIRIQPEFHGAYFSCVMRPELTASFMNRPAHWNALVDEFHMRYRTRLERKSNTIQFCLLPSSHSIEFDPEPMKNSGSDVDQLRLKPAQLFTCINRYSTRHFLRVNIYPIWPGHTQNVITNGLSGLKSWLDTNQSHPEWPNSTGVDRVRVFIPLNVAGTFLVNCTILGMKEYRVSICIASESFAVGPNSSSQYIGLVCSDYYNVSTGNVPASETEIKPRLTMKCYSPLYYVR</sequence>
<name>A0A8S9YNL9_9TREM</name>
<dbReference type="InterPro" id="IPR007110">
    <property type="entry name" value="Ig-like_dom"/>
</dbReference>